<evidence type="ECO:0000313" key="2">
    <source>
        <dbReference type="Proteomes" id="UP000807159"/>
    </source>
</evidence>
<dbReference type="Proteomes" id="UP000807159">
    <property type="component" value="Chromosome 19"/>
</dbReference>
<dbReference type="PANTHER" id="PTHR34666:SF1">
    <property type="entry name" value="OS02G0554800 PROTEIN"/>
    <property type="match status" value="1"/>
</dbReference>
<name>A0A8T2WJL8_POPDE</name>
<organism evidence="1 2">
    <name type="scientific">Populus deltoides</name>
    <name type="common">Eastern poplar</name>
    <name type="synonym">Eastern cottonwood</name>
    <dbReference type="NCBI Taxonomy" id="3696"/>
    <lineage>
        <taxon>Eukaryota</taxon>
        <taxon>Viridiplantae</taxon>
        <taxon>Streptophyta</taxon>
        <taxon>Embryophyta</taxon>
        <taxon>Tracheophyta</taxon>
        <taxon>Spermatophyta</taxon>
        <taxon>Magnoliopsida</taxon>
        <taxon>eudicotyledons</taxon>
        <taxon>Gunneridae</taxon>
        <taxon>Pentapetalae</taxon>
        <taxon>rosids</taxon>
        <taxon>fabids</taxon>
        <taxon>Malpighiales</taxon>
        <taxon>Salicaceae</taxon>
        <taxon>Saliceae</taxon>
        <taxon>Populus</taxon>
    </lineage>
</organism>
<comment type="caution">
    <text evidence="1">The sequence shown here is derived from an EMBL/GenBank/DDBJ whole genome shotgun (WGS) entry which is preliminary data.</text>
</comment>
<dbReference type="AlphaFoldDB" id="A0A8T2WJL8"/>
<gene>
    <name evidence="1" type="ORF">H0E87_030203</name>
</gene>
<proteinExistence type="predicted"/>
<accession>A0A8T2WJL8</accession>
<sequence>MVSTEDFCFPRITNPLPHFAFSPSLWRVSSLVYPDYRYEDDERELPFFKQSFSFTTCQELKIESIEEKMDRLWEKFNDEELQRASSDSLGGKKGYSVDRLDSECARGELTHLCRVKKELKISKSDTNIMISASTQSKRQQIVMVFKVLKKIFLHPISSKGLKVDRI</sequence>
<dbReference type="EMBL" id="JACEGQ020000019">
    <property type="protein sequence ID" value="KAH8479897.1"/>
    <property type="molecule type" value="Genomic_DNA"/>
</dbReference>
<protein>
    <submittedName>
        <fullName evidence="1">Uncharacterized protein</fullName>
    </submittedName>
</protein>
<keyword evidence="2" id="KW-1185">Reference proteome</keyword>
<evidence type="ECO:0000313" key="1">
    <source>
        <dbReference type="EMBL" id="KAH8479897.1"/>
    </source>
</evidence>
<dbReference type="PANTHER" id="PTHR34666">
    <property type="entry name" value="EXPRESSED PROTEIN"/>
    <property type="match status" value="1"/>
</dbReference>
<reference evidence="1" key="1">
    <citation type="journal article" date="2021" name="J. Hered.">
        <title>Genome Assembly of Salicaceae Populus deltoides (Eastern Cottonwood) I-69 Based on Nanopore Sequencing and Hi-C Technologies.</title>
        <authorList>
            <person name="Bai S."/>
            <person name="Wu H."/>
            <person name="Zhang J."/>
            <person name="Pan Z."/>
            <person name="Zhao W."/>
            <person name="Li Z."/>
            <person name="Tong C."/>
        </authorList>
    </citation>
    <scope>NUCLEOTIDE SEQUENCE</scope>
    <source>
        <tissue evidence="1">Leaf</tissue>
    </source>
</reference>